<dbReference type="GO" id="GO:0002116">
    <property type="term" value="C:semaphorin receptor complex"/>
    <property type="evidence" value="ECO:0007669"/>
    <property type="project" value="TreeGrafter"/>
</dbReference>
<dbReference type="PROSITE" id="PS51004">
    <property type="entry name" value="SEMA"/>
    <property type="match status" value="1"/>
</dbReference>
<dbReference type="GO" id="GO:0005886">
    <property type="term" value="C:plasma membrane"/>
    <property type="evidence" value="ECO:0007669"/>
    <property type="project" value="UniProtKB-SubCell"/>
</dbReference>
<reference evidence="16 17" key="1">
    <citation type="journal article" date="2017" name="Curr. Biol.">
        <title>Genome architecture and evolution of a unichromosomal asexual nematode.</title>
        <authorList>
            <person name="Fradin H."/>
            <person name="Zegar C."/>
            <person name="Gutwein M."/>
            <person name="Lucas J."/>
            <person name="Kovtun M."/>
            <person name="Corcoran D."/>
            <person name="Baugh L.R."/>
            <person name="Kiontke K."/>
            <person name="Gunsalus K."/>
            <person name="Fitch D.H."/>
            <person name="Piano F."/>
        </authorList>
    </citation>
    <scope>NUCLEOTIDE SEQUENCE [LARGE SCALE GENOMIC DNA]</scope>
    <source>
        <strain evidence="16">PF1309</strain>
    </source>
</reference>
<dbReference type="InterPro" id="IPR013783">
    <property type="entry name" value="Ig-like_fold"/>
</dbReference>
<evidence type="ECO:0000256" key="14">
    <source>
        <dbReference type="SAM" id="SignalP"/>
    </source>
</evidence>
<dbReference type="SUPFAM" id="SSF101912">
    <property type="entry name" value="Sema domain"/>
    <property type="match status" value="1"/>
</dbReference>
<dbReference type="InterPro" id="IPR016201">
    <property type="entry name" value="PSI"/>
</dbReference>
<dbReference type="InterPro" id="IPR046800">
    <property type="entry name" value="Plexin_RBD"/>
</dbReference>
<dbReference type="InterPro" id="IPR031148">
    <property type="entry name" value="Plexin"/>
</dbReference>
<dbReference type="SMART" id="SM00630">
    <property type="entry name" value="Sema"/>
    <property type="match status" value="1"/>
</dbReference>
<dbReference type="Gene3D" id="3.10.20.90">
    <property type="entry name" value="Phosphatidylinositol 3-kinase Catalytic Subunit, Chain A, domain 1"/>
    <property type="match status" value="1"/>
</dbReference>
<dbReference type="Pfam" id="PF01437">
    <property type="entry name" value="PSI"/>
    <property type="match status" value="1"/>
</dbReference>
<keyword evidence="10" id="KW-1015">Disulfide bond</keyword>
<comment type="caution">
    <text evidence="12">Lacks conserved residue(s) required for the propagation of feature annotation.</text>
</comment>
<evidence type="ECO:0000256" key="10">
    <source>
        <dbReference type="ARBA" id="ARBA00023157"/>
    </source>
</evidence>
<evidence type="ECO:0000256" key="7">
    <source>
        <dbReference type="ARBA" id="ARBA00022902"/>
    </source>
</evidence>
<gene>
    <name evidence="16" type="ORF">WR25_06933</name>
</gene>
<evidence type="ECO:0000256" key="11">
    <source>
        <dbReference type="ARBA" id="ARBA00023180"/>
    </source>
</evidence>
<evidence type="ECO:0000256" key="13">
    <source>
        <dbReference type="SAM" id="Phobius"/>
    </source>
</evidence>
<dbReference type="SUPFAM" id="SSF48350">
    <property type="entry name" value="GTPase activation domain, GAP"/>
    <property type="match status" value="1"/>
</dbReference>
<dbReference type="SUPFAM" id="SSF103575">
    <property type="entry name" value="Plexin repeat"/>
    <property type="match status" value="1"/>
</dbReference>
<feature type="signal peptide" evidence="14">
    <location>
        <begin position="1"/>
        <end position="27"/>
    </location>
</feature>
<evidence type="ECO:0000313" key="17">
    <source>
        <dbReference type="Proteomes" id="UP000218231"/>
    </source>
</evidence>
<dbReference type="Pfam" id="PF08337">
    <property type="entry name" value="Plexin_cytopl"/>
    <property type="match status" value="1"/>
</dbReference>
<keyword evidence="9 13" id="KW-0472">Membrane</keyword>
<dbReference type="InterPro" id="IPR008936">
    <property type="entry name" value="Rho_GTPase_activation_prot"/>
</dbReference>
<proteinExistence type="inferred from homology"/>
<keyword evidence="4 13" id="KW-0812">Transmembrane</keyword>
<dbReference type="STRING" id="2018661.A0A2A2L4B2"/>
<evidence type="ECO:0000256" key="2">
    <source>
        <dbReference type="ARBA" id="ARBA00010297"/>
    </source>
</evidence>
<dbReference type="InterPro" id="IPR014756">
    <property type="entry name" value="Ig_E-set"/>
</dbReference>
<dbReference type="Gene3D" id="2.60.40.10">
    <property type="entry name" value="Immunoglobulins"/>
    <property type="match status" value="4"/>
</dbReference>
<dbReference type="InterPro" id="IPR001627">
    <property type="entry name" value="Semap_dom"/>
</dbReference>
<keyword evidence="5 14" id="KW-0732">Signal</keyword>
<dbReference type="Pfam" id="PF01833">
    <property type="entry name" value="TIG"/>
    <property type="match status" value="2"/>
</dbReference>
<comment type="subcellular location">
    <subcellularLocation>
        <location evidence="1">Cell membrane</location>
        <topology evidence="1">Single-pass membrane protein</topology>
    </subcellularLocation>
</comment>
<dbReference type="SMART" id="SM00429">
    <property type="entry name" value="IPT"/>
    <property type="match status" value="3"/>
</dbReference>
<dbReference type="InterPro" id="IPR015943">
    <property type="entry name" value="WD40/YVTN_repeat-like_dom_sf"/>
</dbReference>
<evidence type="ECO:0000256" key="6">
    <source>
        <dbReference type="ARBA" id="ARBA00022737"/>
    </source>
</evidence>
<dbReference type="GO" id="GO:0007162">
    <property type="term" value="P:negative regulation of cell adhesion"/>
    <property type="evidence" value="ECO:0007669"/>
    <property type="project" value="TreeGrafter"/>
</dbReference>
<keyword evidence="11" id="KW-0325">Glycoprotein</keyword>
<dbReference type="GO" id="GO:0008045">
    <property type="term" value="P:motor neuron axon guidance"/>
    <property type="evidence" value="ECO:0007669"/>
    <property type="project" value="TreeGrafter"/>
</dbReference>
<dbReference type="InterPro" id="IPR002165">
    <property type="entry name" value="Plexin_repeat"/>
</dbReference>
<evidence type="ECO:0000256" key="3">
    <source>
        <dbReference type="ARBA" id="ARBA00022475"/>
    </source>
</evidence>
<feature type="chain" id="PRO_5012900715" description="Sema domain-containing protein" evidence="14">
    <location>
        <begin position="28"/>
        <end position="1747"/>
    </location>
</feature>
<keyword evidence="6" id="KW-0677">Repeat</keyword>
<dbReference type="PANTHER" id="PTHR22625:SF44">
    <property type="entry name" value="PLEXIN-B"/>
    <property type="match status" value="1"/>
</dbReference>
<dbReference type="InterPro" id="IPR036352">
    <property type="entry name" value="Semap_dom_sf"/>
</dbReference>
<organism evidence="16 17">
    <name type="scientific">Diploscapter pachys</name>
    <dbReference type="NCBI Taxonomy" id="2018661"/>
    <lineage>
        <taxon>Eukaryota</taxon>
        <taxon>Metazoa</taxon>
        <taxon>Ecdysozoa</taxon>
        <taxon>Nematoda</taxon>
        <taxon>Chromadorea</taxon>
        <taxon>Rhabditida</taxon>
        <taxon>Rhabditina</taxon>
        <taxon>Rhabditomorpha</taxon>
        <taxon>Rhabditoidea</taxon>
        <taxon>Rhabditidae</taxon>
        <taxon>Diploscapter</taxon>
    </lineage>
</organism>
<sequence length="1747" mass="193183">MFSCLHIWLYLSFQLIATCLEVHSTQTQSVLPTYYANQPIDDFIIINNEIIVGEVNSVVALELGSLRETRRLTTGPVNDSIDCSADGLQCLQSAKLELTENHCRLLTTLPQGILFCGSVRQGSCALLSRTGPLTVLSNISLPVAALSSPTLSIHLPPNLFVAAPPSQDSIYRDPFPVFSLRQLPNLAILNSGSLDGESAVYLRASHRRSVTYLNTFTHAHFVYILSLHYIRSHHTSTITKLIRVCKNDTRFTSYSEIELQCRAGDNSNYPVATAAYLHGDNLIVSFASGSKSVLCVYAMTKIKLTFWYNVDRCRGGTGSIGLPHIGRDTKCTKKSTVLDEDSCEFGVGGSIEAVEVAEKTVEGRVTALQGMKNPNTVFAGLEQGQVILMKWQDPNKLEEYGRREVGDSKVGTKIRKMLLDGTALIIQLEKGINRMEIHSCSQLSSCTDCLSTADPFCSWCLPLGKCTPAVNCPVQPSDECPSIPLDSLPKTLSVDEPINISLGVNSLPRPKGFSYICQIGSYNVTASWSTKSLSCNSPALPLRVHTHQLSLMTSLSTVPIMSYQFDVYNCSAFATCSQCASLPTCNWCPTTFSCVRNGVCDKTPSSDCVRLSPPPLLASSNSVTIVLPAAHLESLRPSNDYWCKLEAPGLTHTVRASISPPNSSIVCEPFALPIQPPNASVPLQFGEANHLIDETKVTFYQCSSLASDCSTCISLNPSLHCSWCEGRCSYNCTKSSEKIICDKPKILKFSPKSGPLDGGTLIEIEGRDLGTSIEDVKDRVYVAGSKCTVEEYIISRHIKCRVDKGTSSGPVRVTVGRSSTQTAESTQFYSFLPVSIYSAYPLFGPYIGGVQLTLFGENLHIGSNASVRIGDGECTHVRRNVSSLRCFLPPASNSASSASLRLLLSIDATTVPFDSFRYTENPTINSIQPAAAFVSGGNLLIFQGLHFDSLSTLQLFLISSGSKEPASHPSVCSIMNATLLHCPSPRLLHMSSRYSRYIVAFSLGNATLVPKPHLRLSILPDPQFKPFEGIRRHQPKHPLILQGSHLNSALPEDYKIFVGGERCFVSVIDSQQLVCSPPDEQPKSLTDDPYPSVVVIVGNIEQQLGLVYYDKESSLISSIYPWLIFILTMILSACAFAFYMRNRRRAEKDRHYRKIQMKMENLEVNVRNECKQAFAELQTSMGVVGSPDVSSQKATPLLPFSLFIHRLLFPDGLLPLSPSFSNTLPLTLAQFHSLLLNKEFVLSLIRTADSDTSLTPSDRSFLASLILSVILRNYAYCSDIALTLLRKHIGDTANKSALLFRTSESLVESLIAKWLIVSLYPHMLSQFHSLYSLCTALKYQTEQGPVDAVTGNAKYTINESNLLRETIDAKQLECEIRDDEGRCGRVRLNDCDTVGQIKEKTLDSLYKGIGYSQRHREWEIELEWYRCSDNQSIVLHDVDEEDDVKPKRLCTAKTYCIQSGDLLVVRERRDGESPNDSGRCSYSSVTGTSHSRRYPASTYYHLTMPTSQITLDRRRNLEETIPNSIPEVYLTRLLTSKGTVQKYIDDFLNSILSEAETPQLLKHVFDLLDEEAQRYSICEAMCRQWKTNCLILRVWLSLISTPSLLFDIQLSPALSANMLTIAQTLMDCFSSSSDMLSVHSPSSRLLFAKDVARLRPLASAFIKRIKKSQPNGSLQDQMAIFTEILSSSPPSCSALHELLSWIRTNAEGVQMAFRTTSSSSHYQQILSRLLDSDSSDSIYSTIADVYS</sequence>
<dbReference type="SMART" id="SM00423">
    <property type="entry name" value="PSI"/>
    <property type="match status" value="3"/>
</dbReference>
<dbReference type="InterPro" id="IPR002909">
    <property type="entry name" value="IPT_dom"/>
</dbReference>
<protein>
    <recommendedName>
        <fullName evidence="15">Sema domain-containing protein</fullName>
    </recommendedName>
</protein>
<dbReference type="GO" id="GO:0008360">
    <property type="term" value="P:regulation of cell shape"/>
    <property type="evidence" value="ECO:0007669"/>
    <property type="project" value="TreeGrafter"/>
</dbReference>
<dbReference type="GO" id="GO:0030334">
    <property type="term" value="P:regulation of cell migration"/>
    <property type="evidence" value="ECO:0007669"/>
    <property type="project" value="TreeGrafter"/>
</dbReference>
<dbReference type="GO" id="GO:0097374">
    <property type="term" value="P:sensory neuron axon guidance"/>
    <property type="evidence" value="ECO:0007669"/>
    <property type="project" value="TreeGrafter"/>
</dbReference>
<evidence type="ECO:0000256" key="12">
    <source>
        <dbReference type="PROSITE-ProRule" id="PRU00352"/>
    </source>
</evidence>
<keyword evidence="8 13" id="KW-1133">Transmembrane helix</keyword>
<evidence type="ECO:0000256" key="9">
    <source>
        <dbReference type="ARBA" id="ARBA00023136"/>
    </source>
</evidence>
<dbReference type="OrthoDB" id="125363at2759"/>
<comment type="caution">
    <text evidence="16">The sequence shown here is derived from an EMBL/GenBank/DDBJ whole genome shotgun (WGS) entry which is preliminary data.</text>
</comment>
<dbReference type="InterPro" id="IPR013548">
    <property type="entry name" value="Plexin_cytoplasmic_RasGAP_dom"/>
</dbReference>
<evidence type="ECO:0000256" key="4">
    <source>
        <dbReference type="ARBA" id="ARBA00022692"/>
    </source>
</evidence>
<keyword evidence="7" id="KW-0524">Neurogenesis</keyword>
<dbReference type="SUPFAM" id="SSF81296">
    <property type="entry name" value="E set domains"/>
    <property type="match status" value="3"/>
</dbReference>
<keyword evidence="3" id="KW-1003">Cell membrane</keyword>
<dbReference type="GO" id="GO:0050772">
    <property type="term" value="P:positive regulation of axonogenesis"/>
    <property type="evidence" value="ECO:0007669"/>
    <property type="project" value="TreeGrafter"/>
</dbReference>
<dbReference type="GO" id="GO:0017154">
    <property type="term" value="F:semaphorin receptor activity"/>
    <property type="evidence" value="ECO:0007669"/>
    <property type="project" value="InterPro"/>
</dbReference>
<evidence type="ECO:0000256" key="1">
    <source>
        <dbReference type="ARBA" id="ARBA00004162"/>
    </source>
</evidence>
<evidence type="ECO:0000256" key="5">
    <source>
        <dbReference type="ARBA" id="ARBA00022729"/>
    </source>
</evidence>
<dbReference type="Gene3D" id="1.10.506.10">
    <property type="entry name" value="GTPase Activation - p120gap, domain 1"/>
    <property type="match status" value="2"/>
</dbReference>
<comment type="similarity">
    <text evidence="2">Belongs to the plexin family.</text>
</comment>
<feature type="transmembrane region" description="Helical" evidence="13">
    <location>
        <begin position="1119"/>
        <end position="1140"/>
    </location>
</feature>
<feature type="domain" description="Sema" evidence="15">
    <location>
        <begin position="14"/>
        <end position="437"/>
    </location>
</feature>
<dbReference type="EMBL" id="LIAE01007217">
    <property type="protein sequence ID" value="PAV81012.1"/>
    <property type="molecule type" value="Genomic_DNA"/>
</dbReference>
<evidence type="ECO:0000259" key="15">
    <source>
        <dbReference type="PROSITE" id="PS51004"/>
    </source>
</evidence>
<dbReference type="PANTHER" id="PTHR22625">
    <property type="entry name" value="PLEXIN"/>
    <property type="match status" value="1"/>
</dbReference>
<dbReference type="Proteomes" id="UP000218231">
    <property type="component" value="Unassembled WGS sequence"/>
</dbReference>
<evidence type="ECO:0000313" key="16">
    <source>
        <dbReference type="EMBL" id="PAV81012.1"/>
    </source>
</evidence>
<dbReference type="Gene3D" id="2.130.10.10">
    <property type="entry name" value="YVTN repeat-like/Quinoprotein amine dehydrogenase"/>
    <property type="match status" value="1"/>
</dbReference>
<name>A0A2A2L4B2_9BILA</name>
<accession>A0A2A2L4B2</accession>
<dbReference type="Pfam" id="PF20170">
    <property type="entry name" value="Plexin_RBD"/>
    <property type="match status" value="1"/>
</dbReference>
<keyword evidence="17" id="KW-1185">Reference proteome</keyword>
<evidence type="ECO:0000256" key="8">
    <source>
        <dbReference type="ARBA" id="ARBA00022989"/>
    </source>
</evidence>